<evidence type="ECO:0000313" key="2">
    <source>
        <dbReference type="EMBL" id="KAJ3738702.1"/>
    </source>
</evidence>
<dbReference type="Proteomes" id="UP001142393">
    <property type="component" value="Unassembled WGS sequence"/>
</dbReference>
<feature type="transmembrane region" description="Helical" evidence="1">
    <location>
        <begin position="52"/>
        <end position="73"/>
    </location>
</feature>
<dbReference type="EMBL" id="MU802138">
    <property type="protein sequence ID" value="KAJ3981046.1"/>
    <property type="molecule type" value="Genomic_DNA"/>
</dbReference>
<accession>A0A9W8NQI0</accession>
<reference evidence="2 4" key="3">
    <citation type="journal article" date="2023" name="Proc. Natl. Acad. Sci. U.S.A.">
        <title>A global phylogenomic analysis of the shiitake genus Lentinula.</title>
        <authorList>
            <person name="Sierra-Patev S."/>
            <person name="Min B."/>
            <person name="Naranjo-Ortiz M."/>
            <person name="Looney B."/>
            <person name="Konkel Z."/>
            <person name="Slot J.C."/>
            <person name="Sakamoto Y."/>
            <person name="Steenwyk J.L."/>
            <person name="Rokas A."/>
            <person name="Carro J."/>
            <person name="Camarero S."/>
            <person name="Ferreira P."/>
            <person name="Molpeceres G."/>
            <person name="Ruiz-Duenas F.J."/>
            <person name="Serrano A."/>
            <person name="Henrissat B."/>
            <person name="Drula E."/>
            <person name="Hughes K.W."/>
            <person name="Mata J.L."/>
            <person name="Ishikawa N.K."/>
            <person name="Vargas-Isla R."/>
            <person name="Ushijima S."/>
            <person name="Smith C.A."/>
            <person name="Donoghue J."/>
            <person name="Ahrendt S."/>
            <person name="Andreopoulos W."/>
            <person name="He G."/>
            <person name="LaButti K."/>
            <person name="Lipzen A."/>
            <person name="Ng V."/>
            <person name="Riley R."/>
            <person name="Sandor L."/>
            <person name="Barry K."/>
            <person name="Martinez A.T."/>
            <person name="Xiao Y."/>
            <person name="Gibbons J.G."/>
            <person name="Terashima K."/>
            <person name="Grigoriev I.V."/>
            <person name="Hibbett D."/>
        </authorList>
    </citation>
    <scope>NUCLEOTIDE SEQUENCE [LARGE SCALE GENOMIC DNA]</scope>
    <source>
        <strain evidence="2 4">TFB7810</strain>
    </source>
</reference>
<proteinExistence type="predicted"/>
<reference evidence="2" key="2">
    <citation type="submission" date="2022-08" db="EMBL/GenBank/DDBJ databases">
        <authorList>
            <consortium name="DOE Joint Genome Institute"/>
            <person name="Min B."/>
            <person name="Sierra-Patev S."/>
            <person name="Naranjo-Ortiz M."/>
            <person name="Looney B."/>
            <person name="Konkel Z."/>
            <person name="Slot J.C."/>
            <person name="Sakamoto Y."/>
            <person name="Steenwyk J.L."/>
            <person name="Rokas A."/>
            <person name="Carro J."/>
            <person name="Camarero S."/>
            <person name="Ferreira P."/>
            <person name="Molpeceres G."/>
            <person name="Ruiz-duenas F.J."/>
            <person name="Serrano A."/>
            <person name="Henrissat B."/>
            <person name="Drula E."/>
            <person name="Hughes K.W."/>
            <person name="Mata J.L."/>
            <person name="Ishikawa N.K."/>
            <person name="Vargas-Isla R."/>
            <person name="Ushijima S."/>
            <person name="Smith C.A."/>
            <person name="Ahrendt S."/>
            <person name="Andreopoulos W."/>
            <person name="He G."/>
            <person name="LaButti K."/>
            <person name="Lipzen A."/>
            <person name="Ng V."/>
            <person name="Riley R."/>
            <person name="Sandor L."/>
            <person name="Barry K."/>
            <person name="Martinez A.T."/>
            <person name="Xiao Y."/>
            <person name="Gibbons J.G."/>
            <person name="Terashima K."/>
            <person name="Hibbett D.S."/>
            <person name="Grigoriev I.V."/>
        </authorList>
    </citation>
    <scope>NUCLEOTIDE SEQUENCE</scope>
    <source>
        <strain evidence="2">TFB7810</strain>
    </source>
</reference>
<dbReference type="EMBL" id="JANVFU010000024">
    <property type="protein sequence ID" value="KAJ3738702.1"/>
    <property type="molecule type" value="Genomic_DNA"/>
</dbReference>
<feature type="transmembrane region" description="Helical" evidence="1">
    <location>
        <begin position="7"/>
        <end position="32"/>
    </location>
</feature>
<keyword evidence="1" id="KW-1133">Transmembrane helix</keyword>
<sequence>MLCPSPFLILSCGFCTTPSPSALFLFFVETLLSHPRCFPSIFVHTLPPFLSILPWIAVCFSAVAALTHLHLLVHRMPGLGTHLLRLVHSILCCSSFVHAQSGPSESSCSTLSPIFCMDVQLSISFHYAIYIHTLSSSFSLQTILIRIICCRVPVQQFLLTHHT</sequence>
<keyword evidence="1" id="KW-0812">Transmembrane</keyword>
<organism evidence="2 4">
    <name type="scientific">Lentinula detonsa</name>
    <dbReference type="NCBI Taxonomy" id="2804962"/>
    <lineage>
        <taxon>Eukaryota</taxon>
        <taxon>Fungi</taxon>
        <taxon>Dikarya</taxon>
        <taxon>Basidiomycota</taxon>
        <taxon>Agaricomycotina</taxon>
        <taxon>Agaricomycetes</taxon>
        <taxon>Agaricomycetidae</taxon>
        <taxon>Agaricales</taxon>
        <taxon>Marasmiineae</taxon>
        <taxon>Omphalotaceae</taxon>
        <taxon>Lentinula</taxon>
    </lineage>
</organism>
<name>A0A9W8NQI0_9AGAR</name>
<evidence type="ECO:0000313" key="4">
    <source>
        <dbReference type="Proteomes" id="UP001142393"/>
    </source>
</evidence>
<protein>
    <submittedName>
        <fullName evidence="2">Uncharacterized protein</fullName>
    </submittedName>
</protein>
<evidence type="ECO:0000313" key="3">
    <source>
        <dbReference type="EMBL" id="KAJ3981046.1"/>
    </source>
</evidence>
<evidence type="ECO:0000256" key="1">
    <source>
        <dbReference type="SAM" id="Phobius"/>
    </source>
</evidence>
<dbReference type="AlphaFoldDB" id="A0A9W8NQI0"/>
<keyword evidence="1" id="KW-0472">Membrane</keyword>
<gene>
    <name evidence="2" type="ORF">DFH05DRAFT_757881</name>
    <name evidence="3" type="ORF">F5890DRAFT_594972</name>
</gene>
<reference evidence="3" key="1">
    <citation type="submission" date="2022-08" db="EMBL/GenBank/DDBJ databases">
        <authorList>
            <consortium name="DOE Joint Genome Institute"/>
            <person name="Min B."/>
            <person name="Riley R."/>
            <person name="Sierra-Patev S."/>
            <person name="Naranjo-Ortiz M."/>
            <person name="Looney B."/>
            <person name="Konkel Z."/>
            <person name="Slot J.C."/>
            <person name="Sakamoto Y."/>
            <person name="Steenwyk J.L."/>
            <person name="Rokas A."/>
            <person name="Carro J."/>
            <person name="Camarero S."/>
            <person name="Ferreira P."/>
            <person name="Molpeceres G."/>
            <person name="Ruiz-Duenas F.J."/>
            <person name="Serrano A."/>
            <person name="Henrissat B."/>
            <person name="Drula E."/>
            <person name="Hughes K.W."/>
            <person name="Mata J.L."/>
            <person name="Ishikawa N.K."/>
            <person name="Vargas-Isla R."/>
            <person name="Ushijima S."/>
            <person name="Smith C.A."/>
            <person name="Ahrendt S."/>
            <person name="Andreopoulos W."/>
            <person name="He G."/>
            <person name="Labutti K."/>
            <person name="Lipzen A."/>
            <person name="Ng V."/>
            <person name="Sandor L."/>
            <person name="Barry K."/>
            <person name="Martinez A.T."/>
            <person name="Xiao Y."/>
            <person name="Gibbons J.G."/>
            <person name="Terashima K."/>
            <person name="Hibbett D.S."/>
            <person name="Grigoriev I.V."/>
        </authorList>
    </citation>
    <scope>NUCLEOTIDE SEQUENCE</scope>
    <source>
        <strain evidence="3">TFB7829</strain>
    </source>
</reference>
<keyword evidence="4" id="KW-1185">Reference proteome</keyword>
<comment type="caution">
    <text evidence="2">The sequence shown here is derived from an EMBL/GenBank/DDBJ whole genome shotgun (WGS) entry which is preliminary data.</text>
</comment>
<dbReference type="Proteomes" id="UP001163850">
    <property type="component" value="Unassembled WGS sequence"/>
</dbReference>
<accession>A0AA38PTH5</accession>